<dbReference type="GeneID" id="80350487"/>
<dbReference type="Proteomes" id="UP000516173">
    <property type="component" value="Chromosome"/>
</dbReference>
<name>A0A7G1KWA4_9NOCA</name>
<dbReference type="RefSeq" id="WP_187685065.1">
    <property type="nucleotide sequence ID" value="NZ_AP023396.1"/>
</dbReference>
<feature type="region of interest" description="Disordered" evidence="1">
    <location>
        <begin position="39"/>
        <end position="58"/>
    </location>
</feature>
<dbReference type="EMBL" id="AP023396">
    <property type="protein sequence ID" value="BCK58299.1"/>
    <property type="molecule type" value="Genomic_DNA"/>
</dbReference>
<organism evidence="3 4">
    <name type="scientific">Nocardia wallacei</name>
    <dbReference type="NCBI Taxonomy" id="480035"/>
    <lineage>
        <taxon>Bacteria</taxon>
        <taxon>Bacillati</taxon>
        <taxon>Actinomycetota</taxon>
        <taxon>Actinomycetes</taxon>
        <taxon>Mycobacteriales</taxon>
        <taxon>Nocardiaceae</taxon>
        <taxon>Nocardia</taxon>
    </lineage>
</organism>
<sequence length="58" mass="6128">MAATLARRRIAGIATQLLVATIATVVTILFSCLLLQHHSHSGVSRPTDQPPATVTSPH</sequence>
<keyword evidence="2" id="KW-0472">Membrane</keyword>
<reference evidence="3 4" key="1">
    <citation type="submission" date="2020-08" db="EMBL/GenBank/DDBJ databases">
        <title>Genome Sequencing of Nocardia wallacei strain FMUON74 and assembly.</title>
        <authorList>
            <person name="Toyokawa M."/>
            <person name="Uesaka K."/>
        </authorList>
    </citation>
    <scope>NUCLEOTIDE SEQUENCE [LARGE SCALE GENOMIC DNA]</scope>
    <source>
        <strain evidence="3 4">FMUON74</strain>
    </source>
</reference>
<proteinExistence type="predicted"/>
<gene>
    <name evidence="3" type="ORF">NWFMUON74_60710</name>
</gene>
<evidence type="ECO:0000313" key="4">
    <source>
        <dbReference type="Proteomes" id="UP000516173"/>
    </source>
</evidence>
<dbReference type="PROSITE" id="PS51257">
    <property type="entry name" value="PROKAR_LIPOPROTEIN"/>
    <property type="match status" value="1"/>
</dbReference>
<keyword evidence="4" id="KW-1185">Reference proteome</keyword>
<evidence type="ECO:0000313" key="3">
    <source>
        <dbReference type="EMBL" id="BCK58299.1"/>
    </source>
</evidence>
<evidence type="ECO:0000256" key="2">
    <source>
        <dbReference type="SAM" id="Phobius"/>
    </source>
</evidence>
<keyword evidence="2" id="KW-0812">Transmembrane</keyword>
<evidence type="ECO:0000256" key="1">
    <source>
        <dbReference type="SAM" id="MobiDB-lite"/>
    </source>
</evidence>
<feature type="transmembrane region" description="Helical" evidence="2">
    <location>
        <begin position="13"/>
        <end position="35"/>
    </location>
</feature>
<keyword evidence="2" id="KW-1133">Transmembrane helix</keyword>
<dbReference type="AlphaFoldDB" id="A0A7G1KWA4"/>
<protein>
    <submittedName>
        <fullName evidence="3">Uncharacterized protein</fullName>
    </submittedName>
</protein>
<accession>A0A7G1KWA4</accession>
<feature type="compositionally biased region" description="Polar residues" evidence="1">
    <location>
        <begin position="41"/>
        <end position="58"/>
    </location>
</feature>
<dbReference type="KEGG" id="nwl:NWFMUON74_60710"/>